<proteinExistence type="predicted"/>
<evidence type="ECO:0000256" key="1">
    <source>
        <dbReference type="SAM" id="MobiDB-lite"/>
    </source>
</evidence>
<sequence>MTTEGVFAERVSGDVHSSSENSRLHNGNENHFNPYFLSNGDSPGIALVSQHLVGSENYNTWEISITVALDAKMKYGFVNGEIQMPAIVDSSYSSWKRVNSMVISWILNSVSKEIASSIIYMKSACEIWNDLKERFSEKNNPRIFQLKKAICGLNQDQMSVNSYFTKLKILWEEYSNYSIVPHCSNGSACAALKMMLDFQQKEYTMQFLMGLNDSYANLRSQILLNDPLPQINKVFASIIQEERQRNLSPLVNQVIEPVAYVSKLENGRNVGKNGSQGYGNSGNNSANQFQAASVQSNMSQGYQMQPTFSQGAQYSSSQNASDEAPVTQGQFQQLMALINNQFGSSNLVQNSPSLAQNSFSASACSSNDFSPFPYPQMTATQSQNSFPVPNKSSAQNQIPTIHNLSGNFFSILACLSALDNHSKPSKPYWIIDTGATNHMACSINFFHYATPVSNMSVKLPNGFIVPVTHDLIHWRMIGLGKRHGGLYILDQVSSKFSQSAHASVSFNASVSSEIWHYRLESPRLSDRMGRLAFKPAESSSNGHIRPATPEPSSAISTYNDNAAPLVSTYNDRIRPLLDAIDKLRHLKVMKEGIELPTIVVVGDQSSGKSSVLESLAGISLPRGQGICTRVPLIMRLQHHPTIDPELHLEYHGKIVHTDETYIAEDIITATDEIAGNKKESPTPLLLSS</sequence>
<dbReference type="InterPro" id="IPR045063">
    <property type="entry name" value="Dynamin_N"/>
</dbReference>
<dbReference type="Pfam" id="PF14244">
    <property type="entry name" value="Retrotran_gag_3"/>
    <property type="match status" value="1"/>
</dbReference>
<dbReference type="Pfam" id="PF00350">
    <property type="entry name" value="Dynamin_N"/>
    <property type="match status" value="1"/>
</dbReference>
<dbReference type="Proteomes" id="UP000655225">
    <property type="component" value="Unassembled WGS sequence"/>
</dbReference>
<dbReference type="PROSITE" id="PS51718">
    <property type="entry name" value="G_DYNAMIN_2"/>
    <property type="match status" value="1"/>
</dbReference>
<name>A0A834Y6G7_TETSI</name>
<evidence type="ECO:0000313" key="3">
    <source>
        <dbReference type="EMBL" id="KAF8365215.1"/>
    </source>
</evidence>
<dbReference type="InterPro" id="IPR022812">
    <property type="entry name" value="Dynamin"/>
</dbReference>
<dbReference type="InterPro" id="IPR005162">
    <property type="entry name" value="Retrotrans_gag_dom"/>
</dbReference>
<feature type="domain" description="Dynamin-type G" evidence="2">
    <location>
        <begin position="592"/>
        <end position="688"/>
    </location>
</feature>
<dbReference type="PRINTS" id="PR00195">
    <property type="entry name" value="DYNAMIN"/>
</dbReference>
<dbReference type="EMBL" id="JABCRI010000925">
    <property type="protein sequence ID" value="KAF8365215.1"/>
    <property type="molecule type" value="Genomic_DNA"/>
</dbReference>
<dbReference type="PANTHER" id="PTHR37610">
    <property type="entry name" value="CCHC-TYPE DOMAIN-CONTAINING PROTEIN"/>
    <property type="match status" value="1"/>
</dbReference>
<dbReference type="Gene3D" id="3.40.50.300">
    <property type="entry name" value="P-loop containing nucleotide triphosphate hydrolases"/>
    <property type="match status" value="1"/>
</dbReference>
<dbReference type="SUPFAM" id="SSF52540">
    <property type="entry name" value="P-loop containing nucleoside triphosphate hydrolases"/>
    <property type="match status" value="1"/>
</dbReference>
<evidence type="ECO:0000259" key="2">
    <source>
        <dbReference type="PROSITE" id="PS51718"/>
    </source>
</evidence>
<feature type="region of interest" description="Disordered" evidence="1">
    <location>
        <begin position="536"/>
        <end position="556"/>
    </location>
</feature>
<dbReference type="GO" id="GO:0005737">
    <property type="term" value="C:cytoplasm"/>
    <property type="evidence" value="ECO:0007669"/>
    <property type="project" value="UniProtKB-ARBA"/>
</dbReference>
<dbReference type="InterPro" id="IPR029472">
    <property type="entry name" value="Copia-like_N"/>
</dbReference>
<reference evidence="3 4" key="1">
    <citation type="submission" date="2020-04" db="EMBL/GenBank/DDBJ databases">
        <title>Plant Genome Project.</title>
        <authorList>
            <person name="Zhang R.-G."/>
        </authorList>
    </citation>
    <scope>NUCLEOTIDE SEQUENCE [LARGE SCALE GENOMIC DNA]</scope>
    <source>
        <strain evidence="3">YNK0</strain>
        <tissue evidence="3">Leaf</tissue>
    </source>
</reference>
<dbReference type="PANTHER" id="PTHR37610:SF81">
    <property type="entry name" value="RETROTRANSPOSON COPIA-LIKE N-TERMINAL DOMAIN-CONTAINING PROTEIN"/>
    <property type="match status" value="1"/>
</dbReference>
<evidence type="ECO:0000313" key="4">
    <source>
        <dbReference type="Proteomes" id="UP000655225"/>
    </source>
</evidence>
<dbReference type="OMA" id="WHYRLES"/>
<organism evidence="3 4">
    <name type="scientific">Tetracentron sinense</name>
    <name type="common">Spur-leaf</name>
    <dbReference type="NCBI Taxonomy" id="13715"/>
    <lineage>
        <taxon>Eukaryota</taxon>
        <taxon>Viridiplantae</taxon>
        <taxon>Streptophyta</taxon>
        <taxon>Embryophyta</taxon>
        <taxon>Tracheophyta</taxon>
        <taxon>Spermatophyta</taxon>
        <taxon>Magnoliopsida</taxon>
        <taxon>Trochodendrales</taxon>
        <taxon>Trochodendraceae</taxon>
        <taxon>Tetracentron</taxon>
    </lineage>
</organism>
<gene>
    <name evidence="3" type="ORF">HHK36_032766</name>
</gene>
<comment type="caution">
    <text evidence="3">The sequence shown here is derived from an EMBL/GenBank/DDBJ whole genome shotgun (WGS) entry which is preliminary data.</text>
</comment>
<dbReference type="InterPro" id="IPR030381">
    <property type="entry name" value="G_DYNAMIN_dom"/>
</dbReference>
<keyword evidence="4" id="KW-1185">Reference proteome</keyword>
<dbReference type="AlphaFoldDB" id="A0A834Y6G7"/>
<protein>
    <recommendedName>
        <fullName evidence="2">Dynamin-type G domain-containing protein</fullName>
    </recommendedName>
</protein>
<dbReference type="OrthoDB" id="5544992at2759"/>
<dbReference type="Pfam" id="PF03732">
    <property type="entry name" value="Retrotrans_gag"/>
    <property type="match status" value="1"/>
</dbReference>
<accession>A0A834Y6G7</accession>
<dbReference type="GO" id="GO:0005525">
    <property type="term" value="F:GTP binding"/>
    <property type="evidence" value="ECO:0007669"/>
    <property type="project" value="InterPro"/>
</dbReference>
<dbReference type="InterPro" id="IPR027417">
    <property type="entry name" value="P-loop_NTPase"/>
</dbReference>